<keyword evidence="9" id="KW-0812">Transmembrane</keyword>
<evidence type="ECO:0000256" key="6">
    <source>
        <dbReference type="ARBA" id="ARBA00023163"/>
    </source>
</evidence>
<organism evidence="11 12">
    <name type="scientific">Rotaria sordida</name>
    <dbReference type="NCBI Taxonomy" id="392033"/>
    <lineage>
        <taxon>Eukaryota</taxon>
        <taxon>Metazoa</taxon>
        <taxon>Spiralia</taxon>
        <taxon>Gnathifera</taxon>
        <taxon>Rotifera</taxon>
        <taxon>Eurotatoria</taxon>
        <taxon>Bdelloidea</taxon>
        <taxon>Philodinida</taxon>
        <taxon>Philodinidae</taxon>
        <taxon>Rotaria</taxon>
    </lineage>
</organism>
<dbReference type="InterPro" id="IPR035500">
    <property type="entry name" value="NHR-like_dom_sf"/>
</dbReference>
<feature type="domain" description="Nuclear receptor" evidence="10">
    <location>
        <begin position="22"/>
        <end position="98"/>
    </location>
</feature>
<dbReference type="SUPFAM" id="SSF57716">
    <property type="entry name" value="Glucocorticoid receptor-like (DNA-binding domain)"/>
    <property type="match status" value="1"/>
</dbReference>
<evidence type="ECO:0000256" key="9">
    <source>
        <dbReference type="SAM" id="Phobius"/>
    </source>
</evidence>
<dbReference type="EMBL" id="CAJNOL010001580">
    <property type="protein sequence ID" value="CAF1385419.1"/>
    <property type="molecule type" value="Genomic_DNA"/>
</dbReference>
<proteinExistence type="predicted"/>
<dbReference type="SMART" id="SM00399">
    <property type="entry name" value="ZnF_C4"/>
    <property type="match status" value="1"/>
</dbReference>
<evidence type="ECO:0000259" key="10">
    <source>
        <dbReference type="PROSITE" id="PS51030"/>
    </source>
</evidence>
<comment type="caution">
    <text evidence="11">The sequence shown here is derived from an EMBL/GenBank/DDBJ whole genome shotgun (WGS) entry which is preliminary data.</text>
</comment>
<keyword evidence="9" id="KW-0472">Membrane</keyword>
<keyword evidence="2" id="KW-0863">Zinc-finger</keyword>
<evidence type="ECO:0000256" key="4">
    <source>
        <dbReference type="ARBA" id="ARBA00023015"/>
    </source>
</evidence>
<protein>
    <recommendedName>
        <fullName evidence="10">Nuclear receptor domain-containing protein</fullName>
    </recommendedName>
</protein>
<dbReference type="GO" id="GO:0030154">
    <property type="term" value="P:cell differentiation"/>
    <property type="evidence" value="ECO:0007669"/>
    <property type="project" value="TreeGrafter"/>
</dbReference>
<dbReference type="InterPro" id="IPR050234">
    <property type="entry name" value="Nuclear_hormone_rcpt_NR1"/>
</dbReference>
<evidence type="ECO:0000256" key="3">
    <source>
        <dbReference type="ARBA" id="ARBA00022833"/>
    </source>
</evidence>
<keyword evidence="12" id="KW-1185">Reference proteome</keyword>
<dbReference type="PANTHER" id="PTHR24082">
    <property type="entry name" value="NUCLEAR HORMONE RECEPTOR"/>
    <property type="match status" value="1"/>
</dbReference>
<dbReference type="GO" id="GO:0000978">
    <property type="term" value="F:RNA polymerase II cis-regulatory region sequence-specific DNA binding"/>
    <property type="evidence" value="ECO:0007669"/>
    <property type="project" value="TreeGrafter"/>
</dbReference>
<dbReference type="Proteomes" id="UP000663870">
    <property type="component" value="Unassembled WGS sequence"/>
</dbReference>
<keyword evidence="4" id="KW-0805">Transcription regulation</keyword>
<keyword evidence="1" id="KW-0479">Metal-binding</keyword>
<dbReference type="GO" id="GO:0000122">
    <property type="term" value="P:negative regulation of transcription by RNA polymerase II"/>
    <property type="evidence" value="ECO:0007669"/>
    <property type="project" value="TreeGrafter"/>
</dbReference>
<feature type="transmembrane region" description="Helical" evidence="9">
    <location>
        <begin position="282"/>
        <end position="302"/>
    </location>
</feature>
<name>A0A815K5J1_9BILA</name>
<keyword evidence="5" id="KW-0238">DNA-binding</keyword>
<dbReference type="PANTHER" id="PTHR24082:SF283">
    <property type="entry name" value="NUCLEAR HORMONE RECEPTOR HR96"/>
    <property type="match status" value="1"/>
</dbReference>
<evidence type="ECO:0000256" key="2">
    <source>
        <dbReference type="ARBA" id="ARBA00022771"/>
    </source>
</evidence>
<dbReference type="GO" id="GO:0004879">
    <property type="term" value="F:nuclear receptor activity"/>
    <property type="evidence" value="ECO:0007669"/>
    <property type="project" value="TreeGrafter"/>
</dbReference>
<dbReference type="Gene3D" id="3.30.50.10">
    <property type="entry name" value="Erythroid Transcription Factor GATA-1, subunit A"/>
    <property type="match status" value="1"/>
</dbReference>
<gene>
    <name evidence="11" type="ORF">JXQ802_LOCUS33913</name>
</gene>
<dbReference type="Gene3D" id="1.10.565.10">
    <property type="entry name" value="Retinoid X Receptor"/>
    <property type="match status" value="1"/>
</dbReference>
<keyword evidence="3" id="KW-0862">Zinc</keyword>
<evidence type="ECO:0000256" key="7">
    <source>
        <dbReference type="ARBA" id="ARBA00023170"/>
    </source>
</evidence>
<accession>A0A815K5J1</accession>
<keyword evidence="9" id="KW-1133">Transmembrane helix</keyword>
<keyword evidence="8" id="KW-0539">Nucleus</keyword>
<evidence type="ECO:0000256" key="8">
    <source>
        <dbReference type="ARBA" id="ARBA00023242"/>
    </source>
</evidence>
<sequence length="389" mass="46595">MVSSTEMINIIEGEYEMESIEMLECRVCGGPAHGYNFDQISCDSCKAFFRRNALRYRPKLKCRYNSSCEITVETRRLCTYCRLKKCFDIKMRKEWIRTEEECRVRKLQRLSTKQNKMNKSSNISTIEKIDNQSNLLSNQFIQYKQPIFTMNKNFYSSNLTFDDWSLINNIKHAYDTSIFDYDTILINNSSLIDSTLKDFINDKQQIFRSLIQFYKKIPHFKQINLEDQILLIKCNISHLIHIHYILKDNFIENSNIDLYLNKWINSNLYQQMSKIHYSFNCFIQYPIILIIVLVAFMFIINLSRLPDYQLSLQLIDRHLISEHHNFFITLLWKYLNVIYDKKDAIRAIEFIVFQFLRYQLLIYEMGSIILNQINPDQFHPLMKSVLCLT</sequence>
<reference evidence="11" key="1">
    <citation type="submission" date="2021-02" db="EMBL/GenBank/DDBJ databases">
        <authorList>
            <person name="Nowell W R."/>
        </authorList>
    </citation>
    <scope>NUCLEOTIDE SEQUENCE</scope>
</reference>
<keyword evidence="7" id="KW-0675">Receptor</keyword>
<evidence type="ECO:0000256" key="5">
    <source>
        <dbReference type="ARBA" id="ARBA00023125"/>
    </source>
</evidence>
<dbReference type="PROSITE" id="PS51030">
    <property type="entry name" value="NUCLEAR_REC_DBD_2"/>
    <property type="match status" value="1"/>
</dbReference>
<evidence type="ECO:0000256" key="1">
    <source>
        <dbReference type="ARBA" id="ARBA00022723"/>
    </source>
</evidence>
<dbReference type="GO" id="GO:0008270">
    <property type="term" value="F:zinc ion binding"/>
    <property type="evidence" value="ECO:0007669"/>
    <property type="project" value="UniProtKB-KW"/>
</dbReference>
<keyword evidence="6" id="KW-0804">Transcription</keyword>
<dbReference type="Pfam" id="PF00105">
    <property type="entry name" value="zf-C4"/>
    <property type="match status" value="1"/>
</dbReference>
<evidence type="ECO:0000313" key="11">
    <source>
        <dbReference type="EMBL" id="CAF1385419.1"/>
    </source>
</evidence>
<dbReference type="GO" id="GO:0045944">
    <property type="term" value="P:positive regulation of transcription by RNA polymerase II"/>
    <property type="evidence" value="ECO:0007669"/>
    <property type="project" value="TreeGrafter"/>
</dbReference>
<dbReference type="PRINTS" id="PR00047">
    <property type="entry name" value="STROIDFINGER"/>
</dbReference>
<dbReference type="AlphaFoldDB" id="A0A815K5J1"/>
<evidence type="ECO:0000313" key="12">
    <source>
        <dbReference type="Proteomes" id="UP000663870"/>
    </source>
</evidence>
<dbReference type="InterPro" id="IPR013088">
    <property type="entry name" value="Znf_NHR/GATA"/>
</dbReference>
<dbReference type="SUPFAM" id="SSF48508">
    <property type="entry name" value="Nuclear receptor ligand-binding domain"/>
    <property type="match status" value="2"/>
</dbReference>
<dbReference type="InterPro" id="IPR001628">
    <property type="entry name" value="Znf_hrmn_rcpt"/>
</dbReference>